<feature type="compositionally biased region" description="Polar residues" evidence="1">
    <location>
        <begin position="1"/>
        <end position="12"/>
    </location>
</feature>
<feature type="transmembrane region" description="Helical" evidence="2">
    <location>
        <begin position="54"/>
        <end position="79"/>
    </location>
</feature>
<protein>
    <submittedName>
        <fullName evidence="4">Uncharacterized protein LOC109483834 isoform X1</fullName>
    </submittedName>
</protein>
<gene>
    <name evidence="4" type="primary">LOC109483834</name>
</gene>
<evidence type="ECO:0000256" key="1">
    <source>
        <dbReference type="SAM" id="MobiDB-lite"/>
    </source>
</evidence>
<feature type="region of interest" description="Disordered" evidence="1">
    <location>
        <begin position="214"/>
        <end position="234"/>
    </location>
</feature>
<dbReference type="KEGG" id="bbel:109483834"/>
<dbReference type="OrthoDB" id="10056068at2759"/>
<dbReference type="AlphaFoldDB" id="A0A6P5AKJ7"/>
<evidence type="ECO:0000313" key="4">
    <source>
        <dbReference type="RefSeq" id="XP_019642546.1"/>
    </source>
</evidence>
<feature type="compositionally biased region" description="Basic and acidic residues" evidence="1">
    <location>
        <begin position="277"/>
        <end position="296"/>
    </location>
</feature>
<keyword evidence="2" id="KW-0472">Membrane</keyword>
<dbReference type="GeneID" id="109483834"/>
<feature type="compositionally biased region" description="Polar residues" evidence="1">
    <location>
        <begin position="163"/>
        <end position="175"/>
    </location>
</feature>
<evidence type="ECO:0000313" key="3">
    <source>
        <dbReference type="Proteomes" id="UP000515135"/>
    </source>
</evidence>
<feature type="compositionally biased region" description="Basic and acidic residues" evidence="1">
    <location>
        <begin position="331"/>
        <end position="340"/>
    </location>
</feature>
<evidence type="ECO:0000256" key="2">
    <source>
        <dbReference type="SAM" id="Phobius"/>
    </source>
</evidence>
<keyword evidence="2" id="KW-1133">Transmembrane helix</keyword>
<feature type="compositionally biased region" description="Low complexity" evidence="1">
    <location>
        <begin position="13"/>
        <end position="25"/>
    </location>
</feature>
<accession>A0A6P5AKJ7</accession>
<reference evidence="4" key="1">
    <citation type="submission" date="2025-08" db="UniProtKB">
        <authorList>
            <consortium name="RefSeq"/>
        </authorList>
    </citation>
    <scope>IDENTIFICATION</scope>
    <source>
        <tissue evidence="4">Gonad</tissue>
    </source>
</reference>
<feature type="region of interest" description="Disordered" evidence="1">
    <location>
        <begin position="1"/>
        <end position="29"/>
    </location>
</feature>
<feature type="region of interest" description="Disordered" evidence="1">
    <location>
        <begin position="163"/>
        <end position="189"/>
    </location>
</feature>
<sequence length="346" mass="38062">MNRTTASTTNVPTTKDSQTTATTDQTTKEVMSMNLTNSTTPDNTTATTEAVNTVGITVGIAVVIILGFMLCTFFCLCLLSDWSCTQPNSKAAGRQRCCSCSCFHCFSRQDFANSSAFSPARSESHEVLDMEMTRVTEVGSFTNTSTLHWAGNHHSFHKYMAPQNLNNDEATSPSTNEDREEEDRGNNFRGVIAMLSDDRNAGRSKKFSEAINLDIFQPGEDETGRDSPIGDEVSDISNHTQMTVVSIHAPEHNERPSSNSDNSAGEGQQGGAGATGGHHEVTKEWTAPKKSQERKKGFYMSDSEVSEDNKSRSYSQNVAEAMRTFDSTIQYKEEEERKDSSMTTEL</sequence>
<feature type="region of interest" description="Disordered" evidence="1">
    <location>
        <begin position="251"/>
        <end position="346"/>
    </location>
</feature>
<organism evidence="3 4">
    <name type="scientific">Branchiostoma belcheri</name>
    <name type="common">Amphioxus</name>
    <dbReference type="NCBI Taxonomy" id="7741"/>
    <lineage>
        <taxon>Eukaryota</taxon>
        <taxon>Metazoa</taxon>
        <taxon>Chordata</taxon>
        <taxon>Cephalochordata</taxon>
        <taxon>Leptocardii</taxon>
        <taxon>Amphioxiformes</taxon>
        <taxon>Branchiostomatidae</taxon>
        <taxon>Branchiostoma</taxon>
    </lineage>
</organism>
<keyword evidence="3" id="KW-1185">Reference proteome</keyword>
<feature type="compositionally biased region" description="Gly residues" evidence="1">
    <location>
        <begin position="267"/>
        <end position="276"/>
    </location>
</feature>
<dbReference type="Proteomes" id="UP000515135">
    <property type="component" value="Unplaced"/>
</dbReference>
<keyword evidence="2" id="KW-0812">Transmembrane</keyword>
<proteinExistence type="predicted"/>
<name>A0A6P5AKJ7_BRABE</name>
<dbReference type="RefSeq" id="XP_019642546.1">
    <property type="nucleotide sequence ID" value="XM_019786987.1"/>
</dbReference>